<dbReference type="Proteomes" id="UP001324634">
    <property type="component" value="Chromosome"/>
</dbReference>
<dbReference type="InterPro" id="IPR036226">
    <property type="entry name" value="LipOase_C_sf"/>
</dbReference>
<protein>
    <recommendedName>
        <fullName evidence="3">Lipoxygenase domain-containing protein</fullName>
    </recommendedName>
</protein>
<dbReference type="AlphaFoldDB" id="A0AAX4HT65"/>
<reference evidence="1 2" key="1">
    <citation type="submission" date="2023-11" db="EMBL/GenBank/DDBJ databases">
        <title>Peredibacter starrii A3.12.</title>
        <authorList>
            <person name="Mitchell R.J."/>
        </authorList>
    </citation>
    <scope>NUCLEOTIDE SEQUENCE [LARGE SCALE GENOMIC DNA]</scope>
    <source>
        <strain evidence="1 2">A3.12</strain>
    </source>
</reference>
<dbReference type="EMBL" id="CP139487">
    <property type="protein sequence ID" value="WPU66288.1"/>
    <property type="molecule type" value="Genomic_DNA"/>
</dbReference>
<keyword evidence="2" id="KW-1185">Reference proteome</keyword>
<dbReference type="RefSeq" id="WP_321398348.1">
    <property type="nucleotide sequence ID" value="NZ_CP139487.1"/>
</dbReference>
<evidence type="ECO:0000313" key="1">
    <source>
        <dbReference type="EMBL" id="WPU66288.1"/>
    </source>
</evidence>
<dbReference type="Gene3D" id="1.20.245.10">
    <property type="entry name" value="Lipoxygenase-1, Domain 5"/>
    <property type="match status" value="1"/>
</dbReference>
<gene>
    <name evidence="1" type="ORF">SOO65_05965</name>
</gene>
<evidence type="ECO:0000313" key="2">
    <source>
        <dbReference type="Proteomes" id="UP001324634"/>
    </source>
</evidence>
<evidence type="ECO:0008006" key="3">
    <source>
        <dbReference type="Google" id="ProtNLM"/>
    </source>
</evidence>
<organism evidence="1 2">
    <name type="scientific">Peredibacter starrii</name>
    <dbReference type="NCBI Taxonomy" id="28202"/>
    <lineage>
        <taxon>Bacteria</taxon>
        <taxon>Pseudomonadati</taxon>
        <taxon>Bdellovibrionota</taxon>
        <taxon>Bacteriovoracia</taxon>
        <taxon>Bacteriovoracales</taxon>
        <taxon>Bacteriovoracaceae</taxon>
        <taxon>Peredibacter</taxon>
    </lineage>
</organism>
<dbReference type="SUPFAM" id="SSF48484">
    <property type="entry name" value="Lipoxigenase"/>
    <property type="match status" value="1"/>
</dbReference>
<dbReference type="KEGG" id="psti:SOO65_05965"/>
<name>A0AAX4HT65_9BACT</name>
<accession>A0AAX4HT65</accession>
<sequence>MEPKDFLYGRKGPWPQPCPDHPYGESPGVIHLPLGEWIDWWSTVGLRFIIQWPLFTPIYFLQGLFNPGLKKVTDEEFHQYLTNSMMARFITPKMDEVDKKIFASHMKEGKDYYVVDLEPVRVVQLFKGIHASPTKTLLVKTDFEKFEVVCVYMEKTETVLVPADGDAWELAKYFVLQGGALCATMVVHPLQHFPMDSINAITKTALPKEHTLFKLLHAHMRFTLPLENAVLNFKMSLLHDDKWWKTYAPFPGPYHGIRDLLVEGYRGIRNNDSYPPFTYPRRPPKIYSGYGVFLDAYFEDIYAFVSEVTKTITPGDTCVRDWANYIAQWIPGFPNGKEIFEGTTLTEVVAFYLWDVTVGHTIDHHNYGQMDVRKVALRIRQEPPKKGTKMKSLKKLQSPIDLMKYKLAMRLFFRPTVMTRLIDVDYGFKDQNLVEAQKVFKQNLRATDKKLKEQGLTYMDLNDIANTIQF</sequence>
<proteinExistence type="predicted"/>